<evidence type="ECO:0000256" key="1">
    <source>
        <dbReference type="ARBA" id="ARBA00005417"/>
    </source>
</evidence>
<comment type="similarity">
    <text evidence="1">Belongs to the ABC transporter superfamily.</text>
</comment>
<feature type="domain" description="ABC transporter" evidence="7">
    <location>
        <begin position="254"/>
        <end position="496"/>
    </location>
</feature>
<dbReference type="Gene3D" id="3.40.50.300">
    <property type="entry name" value="P-loop containing nucleotide triphosphate hydrolases"/>
    <property type="match status" value="2"/>
</dbReference>
<dbReference type="EMBL" id="JAFMPY010000007">
    <property type="protein sequence ID" value="MBO0903845.1"/>
    <property type="molecule type" value="Genomic_DNA"/>
</dbReference>
<dbReference type="InterPro" id="IPR027417">
    <property type="entry name" value="P-loop_NTPase"/>
</dbReference>
<comment type="caution">
    <text evidence="8">The sequence shown here is derived from an EMBL/GenBank/DDBJ whole genome shotgun (WGS) entry which is preliminary data.</text>
</comment>
<dbReference type="Pfam" id="PF00005">
    <property type="entry name" value="ABC_tran"/>
    <property type="match status" value="2"/>
</dbReference>
<evidence type="ECO:0000256" key="3">
    <source>
        <dbReference type="ARBA" id="ARBA00022597"/>
    </source>
</evidence>
<evidence type="ECO:0000256" key="5">
    <source>
        <dbReference type="ARBA" id="ARBA00022741"/>
    </source>
</evidence>
<dbReference type="InterPro" id="IPR003439">
    <property type="entry name" value="ABC_transporter-like_ATP-bd"/>
</dbReference>
<dbReference type="PANTHER" id="PTHR43790">
    <property type="entry name" value="CARBOHYDRATE TRANSPORT ATP-BINDING PROTEIN MG119-RELATED"/>
    <property type="match status" value="1"/>
</dbReference>
<dbReference type="PANTHER" id="PTHR43790:SF9">
    <property type="entry name" value="GALACTOFURANOSE TRANSPORTER ATP-BINDING PROTEIN YTFR"/>
    <property type="match status" value="1"/>
</dbReference>
<proteinExistence type="inferred from homology"/>
<dbReference type="PROSITE" id="PS50893">
    <property type="entry name" value="ABC_TRANSPORTER_2"/>
    <property type="match status" value="2"/>
</dbReference>
<name>A0ABS3J2F8_9HYPH</name>
<evidence type="ECO:0000256" key="6">
    <source>
        <dbReference type="ARBA" id="ARBA00022840"/>
    </source>
</evidence>
<evidence type="ECO:0000256" key="4">
    <source>
        <dbReference type="ARBA" id="ARBA00022737"/>
    </source>
</evidence>
<organism evidence="8 9">
    <name type="scientific">Jiella sonneratiae</name>
    <dbReference type="NCBI Taxonomy" id="2816856"/>
    <lineage>
        <taxon>Bacteria</taxon>
        <taxon>Pseudomonadati</taxon>
        <taxon>Pseudomonadota</taxon>
        <taxon>Alphaproteobacteria</taxon>
        <taxon>Hyphomicrobiales</taxon>
        <taxon>Aurantimonadaceae</taxon>
        <taxon>Jiella</taxon>
    </lineage>
</organism>
<dbReference type="SMART" id="SM00382">
    <property type="entry name" value="AAA"/>
    <property type="match status" value="2"/>
</dbReference>
<dbReference type="GO" id="GO:0005524">
    <property type="term" value="F:ATP binding"/>
    <property type="evidence" value="ECO:0007669"/>
    <property type="project" value="UniProtKB-KW"/>
</dbReference>
<dbReference type="PROSITE" id="PS00211">
    <property type="entry name" value="ABC_TRANSPORTER_1"/>
    <property type="match status" value="1"/>
</dbReference>
<evidence type="ECO:0000313" key="8">
    <source>
        <dbReference type="EMBL" id="MBO0903845.1"/>
    </source>
</evidence>
<keyword evidence="6 8" id="KW-0067">ATP-binding</keyword>
<dbReference type="InterPro" id="IPR003593">
    <property type="entry name" value="AAA+_ATPase"/>
</dbReference>
<keyword evidence="5" id="KW-0547">Nucleotide-binding</keyword>
<evidence type="ECO:0000256" key="2">
    <source>
        <dbReference type="ARBA" id="ARBA00022448"/>
    </source>
</evidence>
<evidence type="ECO:0000259" key="7">
    <source>
        <dbReference type="PROSITE" id="PS50893"/>
    </source>
</evidence>
<dbReference type="CDD" id="cd03215">
    <property type="entry name" value="ABC_Carb_Monos_II"/>
    <property type="match status" value="1"/>
</dbReference>
<keyword evidence="3" id="KW-0762">Sugar transport</keyword>
<dbReference type="SUPFAM" id="SSF52540">
    <property type="entry name" value="P-loop containing nucleoside triphosphate hydrolases"/>
    <property type="match status" value="2"/>
</dbReference>
<keyword evidence="2" id="KW-0813">Transport</keyword>
<evidence type="ECO:0000313" key="9">
    <source>
        <dbReference type="Proteomes" id="UP000664288"/>
    </source>
</evidence>
<reference evidence="8 9" key="1">
    <citation type="submission" date="2021-03" db="EMBL/GenBank/DDBJ databases">
        <title>Whole genome sequence of Jiella sp. MQZ13P-4.</title>
        <authorList>
            <person name="Tuo L."/>
        </authorList>
    </citation>
    <scope>NUCLEOTIDE SEQUENCE [LARGE SCALE GENOMIC DNA]</scope>
    <source>
        <strain evidence="8 9">MQZ13P-4</strain>
    </source>
</reference>
<keyword evidence="4" id="KW-0677">Repeat</keyword>
<dbReference type="RefSeq" id="WP_207350474.1">
    <property type="nucleotide sequence ID" value="NZ_JAFMPY010000007.1"/>
</dbReference>
<keyword evidence="9" id="KW-1185">Reference proteome</keyword>
<dbReference type="InterPro" id="IPR050107">
    <property type="entry name" value="ABC_carbohydrate_import_ATPase"/>
</dbReference>
<protein>
    <submittedName>
        <fullName evidence="8">Sugar ABC transporter ATP-binding protein</fullName>
    </submittedName>
</protein>
<sequence length="498" mass="52495">MLLSMKRITKSFGPVAVLHGVDFEVKAGEIHALVGHNGAGKSTLMKTLGGNFTDYGGEIRIEDEPRALHAPAAALEAGVRMIYQDFSLAPNLTVAENIALGREPAGRLPGTIDHGRMRRRSFEEAEALGIKLPMERRVGSLGVAAQQLTEIVRACSTAPRILVMDEPTARLAPAERAQLFSIMRRMVRERGVGIVYISHFLDEVIEISDRITVLRDGRTIASGPKADYDVASLSALLVDRELEPQAAAERGRSGHAATVLAVKGLALPGLAPLDFHLDAGEILGLAGLVGSGRTRLARALVGDLESGGEVVVGGTALTRRDPKRAAEAGLVMVPEDRKVNGLAANSSIEANIAVTALNTELARNGIVDRRRRRALALDLIDRFAIRPRDPGRPVGTLSGGNAQKVLVARAVAAKPTVMILDQPTAGVDIGAKAELHAILKAAARDGAGILLISDELEELLALSDRILVLSGGVLRPAPAARSLSPAGLLEAMSLGQAA</sequence>
<accession>A0ABS3J2F8</accession>
<dbReference type="Proteomes" id="UP000664288">
    <property type="component" value="Unassembled WGS sequence"/>
</dbReference>
<gene>
    <name evidence="8" type="ORF">J1C47_09350</name>
</gene>
<feature type="domain" description="ABC transporter" evidence="7">
    <location>
        <begin position="3"/>
        <end position="241"/>
    </location>
</feature>
<dbReference type="CDD" id="cd03216">
    <property type="entry name" value="ABC_Carb_Monos_I"/>
    <property type="match status" value="1"/>
</dbReference>
<dbReference type="InterPro" id="IPR017871">
    <property type="entry name" value="ABC_transporter-like_CS"/>
</dbReference>